<feature type="region of interest" description="Disordered" evidence="5">
    <location>
        <begin position="135"/>
        <end position="317"/>
    </location>
</feature>
<name>A0AAX6MAH8_9PEZI</name>
<feature type="region of interest" description="Disordered" evidence="5">
    <location>
        <begin position="331"/>
        <end position="376"/>
    </location>
</feature>
<feature type="region of interest" description="Disordered" evidence="5">
    <location>
        <begin position="950"/>
        <end position="1101"/>
    </location>
</feature>
<feature type="compositionally biased region" description="Polar residues" evidence="5">
    <location>
        <begin position="176"/>
        <end position="191"/>
    </location>
</feature>
<dbReference type="InterPro" id="IPR025925">
    <property type="entry name" value="PPC89_CLD"/>
</dbReference>
<accession>A0AAX6MAH8</accession>
<proteinExistence type="predicted"/>
<feature type="region of interest" description="Disordered" evidence="5">
    <location>
        <begin position="878"/>
        <end position="915"/>
    </location>
</feature>
<keyword evidence="3" id="KW-0206">Cytoskeleton</keyword>
<dbReference type="PANTHER" id="PTHR19336:SF9">
    <property type="entry name" value="SPINDLE POLE BODY PROTEIN PPC89"/>
    <property type="match status" value="1"/>
</dbReference>
<keyword evidence="2" id="KW-0963">Cytoplasm</keyword>
<evidence type="ECO:0000313" key="9">
    <source>
        <dbReference type="Proteomes" id="UP001369815"/>
    </source>
</evidence>
<organism evidence="8 9">
    <name type="scientific">Daldinia eschscholtzii</name>
    <dbReference type="NCBI Taxonomy" id="292717"/>
    <lineage>
        <taxon>Eukaryota</taxon>
        <taxon>Fungi</taxon>
        <taxon>Dikarya</taxon>
        <taxon>Ascomycota</taxon>
        <taxon>Pezizomycotina</taxon>
        <taxon>Sordariomycetes</taxon>
        <taxon>Xylariomycetidae</taxon>
        <taxon>Xylariales</taxon>
        <taxon>Hypoxylaceae</taxon>
        <taxon>Daldinia</taxon>
    </lineage>
</organism>
<feature type="region of interest" description="Disordered" evidence="5">
    <location>
        <begin position="56"/>
        <end position="93"/>
    </location>
</feature>
<evidence type="ECO:0000259" key="7">
    <source>
        <dbReference type="Pfam" id="PF14197"/>
    </source>
</evidence>
<feature type="domain" description="Cep57 centrosome microtubule-binding" evidence="6">
    <location>
        <begin position="1206"/>
        <end position="1280"/>
    </location>
</feature>
<feature type="compositionally biased region" description="Low complexity" evidence="5">
    <location>
        <begin position="987"/>
        <end position="998"/>
    </location>
</feature>
<dbReference type="GO" id="GO:0008017">
    <property type="term" value="F:microtubule binding"/>
    <property type="evidence" value="ECO:0007669"/>
    <property type="project" value="InterPro"/>
</dbReference>
<feature type="coiled-coil region" evidence="4">
    <location>
        <begin position="645"/>
        <end position="679"/>
    </location>
</feature>
<sequence length="1317" mass="148172">MDDLSINLPSQAAMRSAKAPQPSSLNINTSVLGRTFPEWSRWNPNGHEDEREMWETASDDVPVPKGKENITPLGSPNSSVVATPRAEESDRDKVSKHFLQYIKQRYAAPRMPSIGLEKLESAGQDFLNVAQKFREINKEASGRRTPVPEDSPDRSHPSRATTDAQSSREEALPAGKQSNNSASPNDSSTSADFFLSESSASTPVSNSSTSVSALRSSLRDRSVTQPGLRPSVRFEDFVPKHDVGATKAANTAKDRISAAGRGPLRTRAQMQPRVEDESECSLDFSEHLAQPRRGPEEQGNHPQLPVSNVAKKSKPRRGNVTALLETLKTAQTKQAEAKEQPSKQVSPKSQSSAQLQNVAKAHTEQQPDMGHMASPIEPNQTARSFFIPNLSYMNDFLSGALKLSSLQNGMPIFVKHGKVHDRESMLYSDHHADIEALSIPEDEEKIFVSLDKIKDEVHALREHDELVSKQAEQLQEEVEELHVQIAKYKSRKDSAMGSDSESSIIDHLSAQKHRMFSLSGLSGTQLTKILELEEQVSSLQARLDKANRKISINEIHTESYIAERDEALKTSTEHSDKIKQLQSELDMARRQLKSLRDGNCQDGNTLNIEIRSLRKDNSSIRQKWKSLLEENQSLREHNGDISRQNGLLERELKETKSELEALRREHQLVSEEKNVLKQDNLSLERHNDEFFNDNKVLKQQNSMLDRRTHDLQNNVARLQKLLDATNAETGEVSVDFKDIKYRLEVQNRELSKENAELQQQIIDLEADFASKRVTLEQEKRRLSRANARYKEQFNQISERFEQIVKESRDEAAMYEEQQTALTQQLELIADKESALADKLKKSALHEAKLKSELDRRTDAINEARQITQEIKDFMSNVNKKKHAKTTTRTAELKGKSVASETTARSTTSQTDIPMQDDYTQQIDLTQGSDFASIFTQGEMPKLRDALRQVRNDDRQGDSSDDESFFDDEDISEPASPSLPPLYVPNGRQRSVSSQRAVSGTSKARTETGKAQPVGILKESQPSRLNSQKQKSKRTANETGSGETHGQNKTTDSVSGARKSKSEEANTRKVSFGQPDLTGRLSVKSGMSLASETSETDKFHRRNSDSARFDIDTDNEENMTSALFIDDITLGQRKMTEKQNMKAAKNELSNDAKRVLDNLCHDHDCGNCIVCARINSRGPGQKPIRAKKPVPVTDRSVEKQDCEDQFTLRPSQDPAAALAKVIRSLEDEEQHLKEAFNKRAVEFDKCDPSVNRKTWKRLGFEIDRIRKVRDLKRDQIYYLYDALEGQKASGQEMTAEFVEYTLHGAMSKDHSWNGVLGI</sequence>
<protein>
    <submittedName>
        <fullName evidence="8">Uncharacterized protein</fullName>
    </submittedName>
</protein>
<evidence type="ECO:0000256" key="3">
    <source>
        <dbReference type="ARBA" id="ARBA00023212"/>
    </source>
</evidence>
<dbReference type="Pfam" id="PF14197">
    <property type="entry name" value="Cep57_CLD_2"/>
    <property type="match status" value="1"/>
</dbReference>
<gene>
    <name evidence="8" type="ORF">Daesc_009275</name>
</gene>
<dbReference type="GO" id="GO:0005815">
    <property type="term" value="C:microtubule organizing center"/>
    <property type="evidence" value="ECO:0007669"/>
    <property type="project" value="UniProtKB-SubCell"/>
</dbReference>
<evidence type="ECO:0000256" key="1">
    <source>
        <dbReference type="ARBA" id="ARBA00004267"/>
    </source>
</evidence>
<evidence type="ECO:0000256" key="5">
    <source>
        <dbReference type="SAM" id="MobiDB-lite"/>
    </source>
</evidence>
<feature type="coiled-coil region" evidence="4">
    <location>
        <begin position="529"/>
        <end position="598"/>
    </location>
</feature>
<comment type="subcellular location">
    <subcellularLocation>
        <location evidence="1">Cytoplasm</location>
        <location evidence="1">Cytoskeleton</location>
        <location evidence="1">Microtubule organizing center</location>
    </subcellularLocation>
</comment>
<feature type="domain" description="PPC89 centrosome localisation" evidence="7">
    <location>
        <begin position="532"/>
        <end position="597"/>
    </location>
</feature>
<feature type="compositionally biased region" description="Low complexity" evidence="5">
    <location>
        <begin position="196"/>
        <end position="216"/>
    </location>
</feature>
<feature type="compositionally biased region" description="Polar residues" evidence="5">
    <location>
        <begin position="898"/>
        <end position="915"/>
    </location>
</feature>
<feature type="region of interest" description="Disordered" evidence="5">
    <location>
        <begin position="1"/>
        <end position="28"/>
    </location>
</feature>
<dbReference type="InterPro" id="IPR051756">
    <property type="entry name" value="Centrosomal_MT-associated"/>
</dbReference>
<dbReference type="Proteomes" id="UP001369815">
    <property type="component" value="Unassembled WGS sequence"/>
</dbReference>
<feature type="compositionally biased region" description="Acidic residues" evidence="5">
    <location>
        <begin position="958"/>
        <end position="971"/>
    </location>
</feature>
<dbReference type="Pfam" id="PF06657">
    <property type="entry name" value="Cep57_MT_bd"/>
    <property type="match status" value="1"/>
</dbReference>
<evidence type="ECO:0000313" key="8">
    <source>
        <dbReference type="EMBL" id="KAK6949201.1"/>
    </source>
</evidence>
<feature type="compositionally biased region" description="Polar residues" evidence="5">
    <location>
        <begin position="1036"/>
        <end position="1053"/>
    </location>
</feature>
<reference evidence="8 9" key="1">
    <citation type="journal article" date="2024" name="Front Chem Biol">
        <title>Unveiling the potential of Daldinia eschscholtzii MFLUCC 19-0629 through bioactivity and bioinformatics studies for enhanced sustainable agriculture production.</title>
        <authorList>
            <person name="Brooks S."/>
            <person name="Weaver J.A."/>
            <person name="Klomchit A."/>
            <person name="Alharthi S.A."/>
            <person name="Onlamun T."/>
            <person name="Nurani R."/>
            <person name="Vong T.K."/>
            <person name="Alberti F."/>
            <person name="Greco C."/>
        </authorList>
    </citation>
    <scope>NUCLEOTIDE SEQUENCE [LARGE SCALE GENOMIC DNA]</scope>
    <source>
        <strain evidence="8">MFLUCC 19-0629</strain>
    </source>
</reference>
<dbReference type="InterPro" id="IPR024957">
    <property type="entry name" value="Cep57_MT-bd_dom"/>
</dbReference>
<comment type="caution">
    <text evidence="8">The sequence shown here is derived from an EMBL/GenBank/DDBJ whole genome shotgun (WGS) entry which is preliminary data.</text>
</comment>
<dbReference type="EMBL" id="JBANMG010000009">
    <property type="protein sequence ID" value="KAK6949201.1"/>
    <property type="molecule type" value="Genomic_DNA"/>
</dbReference>
<dbReference type="PANTHER" id="PTHR19336">
    <property type="entry name" value="UNCHARACTERIZED DUF1167"/>
    <property type="match status" value="1"/>
</dbReference>
<evidence type="ECO:0000256" key="2">
    <source>
        <dbReference type="ARBA" id="ARBA00022490"/>
    </source>
</evidence>
<feature type="coiled-coil region" evidence="4">
    <location>
        <begin position="460"/>
        <end position="491"/>
    </location>
</feature>
<feature type="compositionally biased region" description="Polar residues" evidence="5">
    <location>
        <begin position="72"/>
        <end position="81"/>
    </location>
</feature>
<feature type="compositionally biased region" description="Polar residues" evidence="5">
    <location>
        <begin position="1019"/>
        <end position="1028"/>
    </location>
</feature>
<keyword evidence="4" id="KW-0175">Coiled coil</keyword>
<evidence type="ECO:0000259" key="6">
    <source>
        <dbReference type="Pfam" id="PF06657"/>
    </source>
</evidence>
<evidence type="ECO:0000256" key="4">
    <source>
        <dbReference type="SAM" id="Coils"/>
    </source>
</evidence>
<keyword evidence="9" id="KW-1185">Reference proteome</keyword>
<feature type="compositionally biased region" description="Low complexity" evidence="5">
    <location>
        <begin position="342"/>
        <end position="354"/>
    </location>
</feature>
<feature type="coiled-coil region" evidence="4">
    <location>
        <begin position="708"/>
        <end position="824"/>
    </location>
</feature>
<feature type="compositionally biased region" description="Basic and acidic residues" evidence="5">
    <location>
        <begin position="232"/>
        <end position="244"/>
    </location>
</feature>